<dbReference type="Pfam" id="PF02625">
    <property type="entry name" value="XdhC_CoxI"/>
    <property type="match status" value="1"/>
</dbReference>
<reference evidence="3 4" key="1">
    <citation type="submission" date="2016-01" db="EMBL/GenBank/DDBJ databases">
        <authorList>
            <person name="Oliw E.H."/>
        </authorList>
    </citation>
    <scope>NUCLEOTIDE SEQUENCE [LARGE SCALE GENOMIC DNA]</scope>
    <source>
        <strain evidence="3 4">FRB97</strain>
    </source>
</reference>
<dbReference type="PANTHER" id="PTHR30388:SF4">
    <property type="entry name" value="MOLYBDENUM COFACTOR INSERTION CHAPERONE PAOD"/>
    <property type="match status" value="1"/>
</dbReference>
<feature type="domain" description="XdhC Rossmann" evidence="2">
    <location>
        <begin position="167"/>
        <end position="315"/>
    </location>
</feature>
<evidence type="ECO:0000313" key="4">
    <source>
        <dbReference type="Proteomes" id="UP000217182"/>
    </source>
</evidence>
<dbReference type="Pfam" id="PF13478">
    <property type="entry name" value="XdhC_C"/>
    <property type="match status" value="1"/>
</dbReference>
<dbReference type="KEGG" id="gqu:AWC35_02950"/>
<dbReference type="Gene3D" id="3.40.50.720">
    <property type="entry name" value="NAD(P)-binding Rossmann-like Domain"/>
    <property type="match status" value="1"/>
</dbReference>
<dbReference type="InterPro" id="IPR052698">
    <property type="entry name" value="MoCofactor_Util/Proc"/>
</dbReference>
<dbReference type="InterPro" id="IPR027051">
    <property type="entry name" value="XdhC_Rossmann_dom"/>
</dbReference>
<dbReference type="PANTHER" id="PTHR30388">
    <property type="entry name" value="ALDEHYDE OXIDOREDUCTASE MOLYBDENUM COFACTOR ASSEMBLY PROTEIN"/>
    <property type="match status" value="1"/>
</dbReference>
<evidence type="ECO:0000313" key="3">
    <source>
        <dbReference type="EMBL" id="ATA18389.1"/>
    </source>
</evidence>
<protein>
    <submittedName>
        <fullName evidence="3">XshC-Cox1 family protein</fullName>
    </submittedName>
</protein>
<dbReference type="RefSeq" id="WP_095844987.1">
    <property type="nucleotide sequence ID" value="NZ_CP014136.1"/>
</dbReference>
<feature type="domain" description="XdhC- CoxI" evidence="1">
    <location>
        <begin position="15"/>
        <end position="82"/>
    </location>
</feature>
<dbReference type="Proteomes" id="UP000217182">
    <property type="component" value="Chromosome"/>
</dbReference>
<dbReference type="AlphaFoldDB" id="A0A250AWS4"/>
<organism evidence="3 4">
    <name type="scientific">Gibbsiella quercinecans</name>
    <dbReference type="NCBI Taxonomy" id="929813"/>
    <lineage>
        <taxon>Bacteria</taxon>
        <taxon>Pseudomonadati</taxon>
        <taxon>Pseudomonadota</taxon>
        <taxon>Gammaproteobacteria</taxon>
        <taxon>Enterobacterales</taxon>
        <taxon>Yersiniaceae</taxon>
        <taxon>Gibbsiella</taxon>
    </lineage>
</organism>
<evidence type="ECO:0000259" key="2">
    <source>
        <dbReference type="Pfam" id="PF13478"/>
    </source>
</evidence>
<proteinExistence type="predicted"/>
<gene>
    <name evidence="3" type="ORF">AWC35_02950</name>
</gene>
<name>A0A250AWS4_9GAMM</name>
<dbReference type="InterPro" id="IPR003777">
    <property type="entry name" value="XdhC_CoxI"/>
</dbReference>
<dbReference type="OrthoDB" id="9815497at2"/>
<accession>A0A250AWS4</accession>
<sequence length="327" mass="35086">MESLDIRVVRQAQRWLESGQPVWLCTVLHTYGSAPRVPGSLLAATRSGAFSGSLSGGCIEDDFITRLSRGAFAADSQIIRYGAGGLPAAVALPCGGSIDVLVERMTAADRSQLAAMLAALEGRQALVRRITLPQRAGWQWDAGGVAGQQIHWQGEQVVIPMGAAPRLIVAGYSAVAHDCILLAQMLGFEVLLCEHREEQQRQFRQDFPAPESALRFSPRFPARYLELESAHARCAIVALTHDPRIDDLTLAEAVNTCAFYIGAMGSARNSQRRRERLATVGGLSAAELARIQAPIGLPIGSKTPAEIALAVMAQIVMAKNRLQSPAG</sequence>
<evidence type="ECO:0000259" key="1">
    <source>
        <dbReference type="Pfam" id="PF02625"/>
    </source>
</evidence>
<keyword evidence="4" id="KW-1185">Reference proteome</keyword>
<dbReference type="EMBL" id="CP014136">
    <property type="protein sequence ID" value="ATA18389.1"/>
    <property type="molecule type" value="Genomic_DNA"/>
</dbReference>